<keyword evidence="2" id="KW-0175">Coiled coil</keyword>
<comment type="similarity">
    <text evidence="1">Belongs to the FAM227 family.</text>
</comment>
<feature type="compositionally biased region" description="Basic and acidic residues" evidence="3">
    <location>
        <begin position="14"/>
        <end position="35"/>
    </location>
</feature>
<dbReference type="PANTHER" id="PTHR33560">
    <property type="entry name" value="PROTEIN FAM227B"/>
    <property type="match status" value="1"/>
</dbReference>
<dbReference type="Pfam" id="PF14922">
    <property type="entry name" value="FWWh"/>
    <property type="match status" value="1"/>
</dbReference>
<evidence type="ECO:0000256" key="1">
    <source>
        <dbReference type="ARBA" id="ARBA00008666"/>
    </source>
</evidence>
<dbReference type="Proteomes" id="UP001249851">
    <property type="component" value="Unassembled WGS sequence"/>
</dbReference>
<evidence type="ECO:0000313" key="4">
    <source>
        <dbReference type="EMBL" id="KAK2555404.1"/>
    </source>
</evidence>
<feature type="region of interest" description="Disordered" evidence="3">
    <location>
        <begin position="333"/>
        <end position="356"/>
    </location>
</feature>
<dbReference type="EMBL" id="JARQWQ010000063">
    <property type="protein sequence ID" value="KAK2555404.1"/>
    <property type="molecule type" value="Genomic_DNA"/>
</dbReference>
<organism evidence="4 5">
    <name type="scientific">Acropora cervicornis</name>
    <name type="common">Staghorn coral</name>
    <dbReference type="NCBI Taxonomy" id="6130"/>
    <lineage>
        <taxon>Eukaryota</taxon>
        <taxon>Metazoa</taxon>
        <taxon>Cnidaria</taxon>
        <taxon>Anthozoa</taxon>
        <taxon>Hexacorallia</taxon>
        <taxon>Scleractinia</taxon>
        <taxon>Astrocoeniina</taxon>
        <taxon>Acroporidae</taxon>
        <taxon>Acropora</taxon>
    </lineage>
</organism>
<keyword evidence="5" id="KW-1185">Reference proteome</keyword>
<evidence type="ECO:0000313" key="5">
    <source>
        <dbReference type="Proteomes" id="UP001249851"/>
    </source>
</evidence>
<feature type="coiled-coil region" evidence="2">
    <location>
        <begin position="88"/>
        <end position="115"/>
    </location>
</feature>
<accession>A0AAD9Q643</accession>
<proteinExistence type="inferred from homology"/>
<reference evidence="4" key="1">
    <citation type="journal article" date="2023" name="G3 (Bethesda)">
        <title>Whole genome assembly and annotation of the endangered Caribbean coral Acropora cervicornis.</title>
        <authorList>
            <person name="Selwyn J.D."/>
            <person name="Vollmer S.V."/>
        </authorList>
    </citation>
    <scope>NUCLEOTIDE SEQUENCE</scope>
    <source>
        <strain evidence="4">K2</strain>
    </source>
</reference>
<evidence type="ECO:0000256" key="2">
    <source>
        <dbReference type="SAM" id="Coils"/>
    </source>
</evidence>
<feature type="region of interest" description="Disordered" evidence="3">
    <location>
        <begin position="1"/>
        <end position="35"/>
    </location>
</feature>
<sequence>MDPRVQAILAQYEQEEKQEQKKSKPKTPEPPRNLEDWLERRPAGLQEWPDKVVFDSKFEISVSSVGLGSLQDIMDDLTHHAPLEIDLMDEVSHNIQELEKKLDVYSSQVLSVKEKPQNIATLNLSPATLKALNTDIPPEVINKREKNVQLYGVEDEQANVMKSVQFTSYPGFFPNEVTPLPGQLEAPQLLNKVTKVQQFPSLFRKQWKKLFLSEESVMLLQDTFWWFFLERFQPDCKKAQDGLFNRIANCFVTLFFSVSPDLKDKFFQYFADCLAQAVYAAYCEVFPRSYKLFDDEFKGTRPPPSSWEKWNLKLLEPSNIRELQDDRTQNLKEDNYAPTGKLEKAATQTGQGSPSRMGMAVIPTFDSTEVLSLAPTYRQVIRESKKTARTLSNHYQRVLDSSEQESIRIQKQKRASLAKLERLKNDLVLRNQDIKVINERLLDLMAQPDYISSGCQRSALEQSLDDDT</sequence>
<name>A0AAD9Q643_ACRCE</name>
<dbReference type="AlphaFoldDB" id="A0AAD9Q643"/>
<dbReference type="PANTHER" id="PTHR33560:SF2">
    <property type="entry name" value="PROTEIN FAM227B"/>
    <property type="match status" value="1"/>
</dbReference>
<protein>
    <submittedName>
        <fullName evidence="4">Protein FAM227B</fullName>
    </submittedName>
</protein>
<gene>
    <name evidence="4" type="ORF">P5673_023047</name>
</gene>
<evidence type="ECO:0000256" key="3">
    <source>
        <dbReference type="SAM" id="MobiDB-lite"/>
    </source>
</evidence>
<reference evidence="4" key="2">
    <citation type="journal article" date="2023" name="Science">
        <title>Genomic signatures of disease resistance in endangered staghorn corals.</title>
        <authorList>
            <person name="Vollmer S.V."/>
            <person name="Selwyn J.D."/>
            <person name="Despard B.A."/>
            <person name="Roesel C.L."/>
        </authorList>
    </citation>
    <scope>NUCLEOTIDE SEQUENCE</scope>
    <source>
        <strain evidence="4">K2</strain>
    </source>
</reference>
<comment type="caution">
    <text evidence="4">The sequence shown here is derived from an EMBL/GenBank/DDBJ whole genome shotgun (WGS) entry which is preliminary data.</text>
</comment>
<dbReference type="InterPro" id="IPR029417">
    <property type="entry name" value="FAM227"/>
</dbReference>